<dbReference type="AlphaFoldDB" id="A0AAV5T4U3"/>
<dbReference type="Proteomes" id="UP001432027">
    <property type="component" value="Unassembled WGS sequence"/>
</dbReference>
<dbReference type="PANTHER" id="PTHR43684:SF1">
    <property type="entry name" value="ENOYL-COA DELTA ISOMERASE 2"/>
    <property type="match status" value="1"/>
</dbReference>
<evidence type="ECO:0000256" key="2">
    <source>
        <dbReference type="ARBA" id="ARBA00023140"/>
    </source>
</evidence>
<dbReference type="InterPro" id="IPR029045">
    <property type="entry name" value="ClpP/crotonase-like_dom_sf"/>
</dbReference>
<feature type="non-terminal residue" evidence="4">
    <location>
        <position position="1"/>
    </location>
</feature>
<dbReference type="InterPro" id="IPR001753">
    <property type="entry name" value="Enoyl-CoA_hydra/iso"/>
</dbReference>
<proteinExistence type="predicted"/>
<comment type="subcellular location">
    <subcellularLocation>
        <location evidence="1">Peroxisome</location>
    </subcellularLocation>
</comment>
<organism evidence="4 5">
    <name type="scientific">Pristionchus entomophagus</name>
    <dbReference type="NCBI Taxonomy" id="358040"/>
    <lineage>
        <taxon>Eukaryota</taxon>
        <taxon>Metazoa</taxon>
        <taxon>Ecdysozoa</taxon>
        <taxon>Nematoda</taxon>
        <taxon>Chromadorea</taxon>
        <taxon>Rhabditida</taxon>
        <taxon>Rhabditina</taxon>
        <taxon>Diplogasteromorpha</taxon>
        <taxon>Diplogasteroidea</taxon>
        <taxon>Neodiplogasteridae</taxon>
        <taxon>Pristionchus</taxon>
    </lineage>
</organism>
<keyword evidence="3" id="KW-0413">Isomerase</keyword>
<reference evidence="4" key="1">
    <citation type="submission" date="2023-10" db="EMBL/GenBank/DDBJ databases">
        <title>Genome assembly of Pristionchus species.</title>
        <authorList>
            <person name="Yoshida K."/>
            <person name="Sommer R.J."/>
        </authorList>
    </citation>
    <scope>NUCLEOTIDE SEQUENCE</scope>
    <source>
        <strain evidence="4">RS0144</strain>
    </source>
</reference>
<dbReference type="InterPro" id="IPR051053">
    <property type="entry name" value="ECH/Chromodomain_protein"/>
</dbReference>
<dbReference type="GO" id="GO:0005777">
    <property type="term" value="C:peroxisome"/>
    <property type="evidence" value="ECO:0007669"/>
    <property type="project" value="UniProtKB-SubCell"/>
</dbReference>
<comment type="caution">
    <text evidence="4">The sequence shown here is derived from an EMBL/GenBank/DDBJ whole genome shotgun (WGS) entry which is preliminary data.</text>
</comment>
<dbReference type="PANTHER" id="PTHR43684">
    <property type="match status" value="1"/>
</dbReference>
<sequence length="89" mass="9556">DQSELAHDAGYSQFVIKIIEHRKILIGLVNGPAFGVAATTLSLMDYVVCSDSAYIGTPFAYIGVGPEGGSSVMFERVLGTSKVCDYFLF</sequence>
<evidence type="ECO:0000313" key="5">
    <source>
        <dbReference type="Proteomes" id="UP001432027"/>
    </source>
</evidence>
<evidence type="ECO:0000256" key="3">
    <source>
        <dbReference type="ARBA" id="ARBA00023235"/>
    </source>
</evidence>
<keyword evidence="2" id="KW-0576">Peroxisome</keyword>
<dbReference type="Pfam" id="PF00378">
    <property type="entry name" value="ECH_1"/>
    <property type="match status" value="1"/>
</dbReference>
<evidence type="ECO:0000313" key="4">
    <source>
        <dbReference type="EMBL" id="GMS87853.1"/>
    </source>
</evidence>
<dbReference type="GO" id="GO:0004165">
    <property type="term" value="F:delta(3)-delta(2)-enoyl-CoA isomerase activity"/>
    <property type="evidence" value="ECO:0007669"/>
    <property type="project" value="UniProtKB-ARBA"/>
</dbReference>
<protein>
    <submittedName>
        <fullName evidence="4">Uncharacterized protein</fullName>
    </submittedName>
</protein>
<keyword evidence="5" id="KW-1185">Reference proteome</keyword>
<dbReference type="Gene3D" id="3.90.226.10">
    <property type="entry name" value="2-enoyl-CoA Hydratase, Chain A, domain 1"/>
    <property type="match status" value="1"/>
</dbReference>
<feature type="non-terminal residue" evidence="4">
    <location>
        <position position="89"/>
    </location>
</feature>
<accession>A0AAV5T4U3</accession>
<gene>
    <name evidence="4" type="ORF">PENTCL1PPCAC_10028</name>
</gene>
<evidence type="ECO:0000256" key="1">
    <source>
        <dbReference type="ARBA" id="ARBA00004275"/>
    </source>
</evidence>
<dbReference type="SUPFAM" id="SSF52096">
    <property type="entry name" value="ClpP/crotonase"/>
    <property type="match status" value="1"/>
</dbReference>
<name>A0AAV5T4U3_9BILA</name>
<dbReference type="EMBL" id="BTSX01000003">
    <property type="protein sequence ID" value="GMS87853.1"/>
    <property type="molecule type" value="Genomic_DNA"/>
</dbReference>